<keyword evidence="4" id="KW-0233">DNA recombination</keyword>
<dbReference type="SUPFAM" id="SSF56349">
    <property type="entry name" value="DNA breaking-rejoining enzymes"/>
    <property type="match status" value="1"/>
</dbReference>
<evidence type="ECO:0000313" key="7">
    <source>
        <dbReference type="Proteomes" id="UP001597304"/>
    </source>
</evidence>
<dbReference type="InterPro" id="IPR011010">
    <property type="entry name" value="DNA_brk_join_enz"/>
</dbReference>
<keyword evidence="2" id="KW-0229">DNA integration</keyword>
<keyword evidence="7" id="KW-1185">Reference proteome</keyword>
<dbReference type="RefSeq" id="WP_147913257.1">
    <property type="nucleotide sequence ID" value="NZ_JBHUEJ010000007.1"/>
</dbReference>
<dbReference type="Proteomes" id="UP001597304">
    <property type="component" value="Unassembled WGS sequence"/>
</dbReference>
<reference evidence="7" key="1">
    <citation type="journal article" date="2019" name="Int. J. Syst. Evol. Microbiol.">
        <title>The Global Catalogue of Microorganisms (GCM) 10K type strain sequencing project: providing services to taxonomists for standard genome sequencing and annotation.</title>
        <authorList>
            <consortium name="The Broad Institute Genomics Platform"/>
            <consortium name="The Broad Institute Genome Sequencing Center for Infectious Disease"/>
            <person name="Wu L."/>
            <person name="Ma J."/>
        </authorList>
    </citation>
    <scope>NUCLEOTIDE SEQUENCE [LARGE SCALE GENOMIC DNA]</scope>
    <source>
        <strain evidence="7">LMG 29247</strain>
    </source>
</reference>
<dbReference type="CDD" id="cd00801">
    <property type="entry name" value="INT_P4_C"/>
    <property type="match status" value="1"/>
</dbReference>
<dbReference type="InterPro" id="IPR002104">
    <property type="entry name" value="Integrase_catalytic"/>
</dbReference>
<dbReference type="InterPro" id="IPR053876">
    <property type="entry name" value="Phage_int_M"/>
</dbReference>
<dbReference type="Gene3D" id="1.10.150.130">
    <property type="match status" value="1"/>
</dbReference>
<dbReference type="InterPro" id="IPR025166">
    <property type="entry name" value="Integrase_DNA_bind_dom"/>
</dbReference>
<dbReference type="InterPro" id="IPR050808">
    <property type="entry name" value="Phage_Integrase"/>
</dbReference>
<keyword evidence="3" id="KW-0238">DNA-binding</keyword>
<evidence type="ECO:0000256" key="4">
    <source>
        <dbReference type="ARBA" id="ARBA00023172"/>
    </source>
</evidence>
<dbReference type="EMBL" id="JBHUEJ010000007">
    <property type="protein sequence ID" value="MFD1709455.1"/>
    <property type="molecule type" value="Genomic_DNA"/>
</dbReference>
<name>A0ABW4KN99_9BURK</name>
<comment type="similarity">
    <text evidence="1">Belongs to the 'phage' integrase family.</text>
</comment>
<accession>A0ABW4KN99</accession>
<dbReference type="InterPro" id="IPR038488">
    <property type="entry name" value="Integrase_DNA-bd_sf"/>
</dbReference>
<dbReference type="PANTHER" id="PTHR30629:SF2">
    <property type="entry name" value="PROPHAGE INTEGRASE INTS-RELATED"/>
    <property type="match status" value="1"/>
</dbReference>
<sequence>MPKVARQLSDRAVAAIKTDGRHAVGGAPGLHLRVSAGHRGWVLRLMVGDKRRDIGLGAYPSVGLSEARDKAREIHAGLREGVDPVAPRKQQRMALAAQAATEKTFRWCMEEFLRAKAPEWSNPKHRQQWENTLETYAMPHLGHFNVSVIDLPHVLACLEPIWSTKNETASRLRGRIESILDWATVRKYRTGENPARWKGHLDKVLAAPSKIQKVEHHRAIPVEDLPRFMAYLRQREGIAARALEFVVLTAARSGEARGATWSEIDRQAAVWTVPAERMKASTEHRVPLSKAAMDLLHKLPRFEDTELLFPGTKGQPLSDMSMTAVMRRMNVDAVPHGFRSTFRDWVGEKTDYPRELAEQALAHTLESKVEAAYRRGDALEKRRQMMEEWAHFCAKSA</sequence>
<evidence type="ECO:0000259" key="5">
    <source>
        <dbReference type="PROSITE" id="PS51898"/>
    </source>
</evidence>
<dbReference type="Pfam" id="PF22022">
    <property type="entry name" value="Phage_int_M"/>
    <property type="match status" value="1"/>
</dbReference>
<protein>
    <submittedName>
        <fullName evidence="6">Tyrosine-type recombinase/integrase</fullName>
    </submittedName>
</protein>
<evidence type="ECO:0000256" key="2">
    <source>
        <dbReference type="ARBA" id="ARBA00022908"/>
    </source>
</evidence>
<comment type="caution">
    <text evidence="6">The sequence shown here is derived from an EMBL/GenBank/DDBJ whole genome shotgun (WGS) entry which is preliminary data.</text>
</comment>
<evidence type="ECO:0000256" key="1">
    <source>
        <dbReference type="ARBA" id="ARBA00008857"/>
    </source>
</evidence>
<feature type="domain" description="Tyr recombinase" evidence="5">
    <location>
        <begin position="215"/>
        <end position="386"/>
    </location>
</feature>
<dbReference type="PROSITE" id="PS51898">
    <property type="entry name" value="TYR_RECOMBINASE"/>
    <property type="match status" value="1"/>
</dbReference>
<dbReference type="Gene3D" id="3.30.160.390">
    <property type="entry name" value="Integrase, DNA-binding domain"/>
    <property type="match status" value="1"/>
</dbReference>
<dbReference type="InterPro" id="IPR010998">
    <property type="entry name" value="Integrase_recombinase_N"/>
</dbReference>
<evidence type="ECO:0000313" key="6">
    <source>
        <dbReference type="EMBL" id="MFD1709455.1"/>
    </source>
</evidence>
<dbReference type="InterPro" id="IPR013762">
    <property type="entry name" value="Integrase-like_cat_sf"/>
</dbReference>
<gene>
    <name evidence="6" type="ORF">ACFSF0_02450</name>
</gene>
<dbReference type="Gene3D" id="1.10.443.10">
    <property type="entry name" value="Intergrase catalytic core"/>
    <property type="match status" value="1"/>
</dbReference>
<organism evidence="6 7">
    <name type="scientific">Ottowia flava</name>
    <dbReference type="NCBI Taxonomy" id="2675430"/>
    <lineage>
        <taxon>Bacteria</taxon>
        <taxon>Pseudomonadati</taxon>
        <taxon>Pseudomonadota</taxon>
        <taxon>Betaproteobacteria</taxon>
        <taxon>Burkholderiales</taxon>
        <taxon>Comamonadaceae</taxon>
        <taxon>Ottowia</taxon>
    </lineage>
</organism>
<dbReference type="Pfam" id="PF13356">
    <property type="entry name" value="Arm-DNA-bind_3"/>
    <property type="match status" value="1"/>
</dbReference>
<proteinExistence type="inferred from homology"/>
<dbReference type="Pfam" id="PF00589">
    <property type="entry name" value="Phage_integrase"/>
    <property type="match status" value="1"/>
</dbReference>
<dbReference type="PANTHER" id="PTHR30629">
    <property type="entry name" value="PROPHAGE INTEGRASE"/>
    <property type="match status" value="1"/>
</dbReference>
<evidence type="ECO:0000256" key="3">
    <source>
        <dbReference type="ARBA" id="ARBA00023125"/>
    </source>
</evidence>